<dbReference type="GO" id="GO:0043531">
    <property type="term" value="F:ADP binding"/>
    <property type="evidence" value="ECO:0007669"/>
    <property type="project" value="InterPro"/>
</dbReference>
<dbReference type="InterPro" id="IPR044974">
    <property type="entry name" value="Disease_R_plants"/>
</dbReference>
<dbReference type="AlphaFoldDB" id="Q9ARA3"/>
<reference evidence="2" key="1">
    <citation type="journal article" date="2001" name="Plant J.">
        <title>Contrasting modes of evolution acting on the complex N locus for rust resistance in flax.</title>
        <authorList>
            <person name="Dodds P.N."/>
            <person name="Lawrence G.J."/>
            <person name="Ellis J.G."/>
        </authorList>
    </citation>
    <scope>NUCLEOTIDE SEQUENCE</scope>
</reference>
<dbReference type="Gene3D" id="3.40.50.300">
    <property type="entry name" value="P-loop containing nucleotide triphosphate hydrolases"/>
    <property type="match status" value="1"/>
</dbReference>
<evidence type="ECO:0000313" key="2">
    <source>
        <dbReference type="EMBL" id="CAC35372.1"/>
    </source>
</evidence>
<accession>Q9ARA3</accession>
<dbReference type="GO" id="GO:0006952">
    <property type="term" value="P:defense response"/>
    <property type="evidence" value="ECO:0007669"/>
    <property type="project" value="InterPro"/>
</dbReference>
<feature type="domain" description="NB-ARC" evidence="1">
    <location>
        <begin position="1"/>
        <end position="70"/>
    </location>
</feature>
<dbReference type="PANTHER" id="PTHR11017">
    <property type="entry name" value="LEUCINE-RICH REPEAT-CONTAINING PROTEIN"/>
    <property type="match status" value="1"/>
</dbReference>
<protein>
    <submittedName>
        <fullName evidence="2">RGA3.22 protein</fullName>
    </submittedName>
</protein>
<dbReference type="EMBL" id="AJ310173">
    <property type="protein sequence ID" value="CAC35372.1"/>
    <property type="molecule type" value="Genomic_DNA"/>
</dbReference>
<dbReference type="Pfam" id="PF00931">
    <property type="entry name" value="NB-ARC"/>
    <property type="match status" value="1"/>
</dbReference>
<dbReference type="InterPro" id="IPR002182">
    <property type="entry name" value="NB-ARC"/>
</dbReference>
<sequence>LLVLDDVEEMSQVSKVIGNLAWLSEGSRVVITTRTKNLLQPSEFFWQYEVQELDERDSLELLSLHAFDRHDPPEHYEDSAGQMLQYTRGLPLALSS</sequence>
<dbReference type="PANTHER" id="PTHR11017:SF271">
    <property type="entry name" value="DISEASE RESISTANCE PROTEIN (TIR-NBS-LRR CLASS) FAMILY"/>
    <property type="match status" value="1"/>
</dbReference>
<feature type="non-terminal residue" evidence="2">
    <location>
        <position position="96"/>
    </location>
</feature>
<organism evidence="2">
    <name type="scientific">Linum usitatissimum</name>
    <name type="common">Flax</name>
    <name type="synonym">Linum humile</name>
    <dbReference type="NCBI Taxonomy" id="4006"/>
    <lineage>
        <taxon>Eukaryota</taxon>
        <taxon>Viridiplantae</taxon>
        <taxon>Streptophyta</taxon>
        <taxon>Embryophyta</taxon>
        <taxon>Tracheophyta</taxon>
        <taxon>Spermatophyta</taxon>
        <taxon>Magnoliopsida</taxon>
        <taxon>eudicotyledons</taxon>
        <taxon>Gunneridae</taxon>
        <taxon>Pentapetalae</taxon>
        <taxon>rosids</taxon>
        <taxon>fabids</taxon>
        <taxon>Malpighiales</taxon>
        <taxon>Linaceae</taxon>
        <taxon>Linum</taxon>
    </lineage>
</organism>
<proteinExistence type="predicted"/>
<dbReference type="InterPro" id="IPR027417">
    <property type="entry name" value="P-loop_NTPase"/>
</dbReference>
<dbReference type="SUPFAM" id="SSF52540">
    <property type="entry name" value="P-loop containing nucleoside triphosphate hydrolases"/>
    <property type="match status" value="1"/>
</dbReference>
<name>Q9ARA3_LINUS</name>
<evidence type="ECO:0000259" key="1">
    <source>
        <dbReference type="Pfam" id="PF00931"/>
    </source>
</evidence>
<feature type="non-terminal residue" evidence="2">
    <location>
        <position position="1"/>
    </location>
</feature>